<dbReference type="Gene3D" id="3.40.50.360">
    <property type="match status" value="1"/>
</dbReference>
<dbReference type="EMBL" id="JANFYS010000002">
    <property type="protein sequence ID" value="MCQ4769257.1"/>
    <property type="molecule type" value="Genomic_DNA"/>
</dbReference>
<comment type="caution">
    <text evidence="2">The sequence shown here is derived from an EMBL/GenBank/DDBJ whole genome shotgun (WGS) entry which is preliminary data.</text>
</comment>
<feature type="transmembrane region" description="Helical" evidence="1">
    <location>
        <begin position="6"/>
        <end position="26"/>
    </location>
</feature>
<proteinExistence type="predicted"/>
<dbReference type="SUPFAM" id="SSF52218">
    <property type="entry name" value="Flavoproteins"/>
    <property type="match status" value="1"/>
</dbReference>
<evidence type="ECO:0000256" key="1">
    <source>
        <dbReference type="SAM" id="Phobius"/>
    </source>
</evidence>
<evidence type="ECO:0000313" key="2">
    <source>
        <dbReference type="EMBL" id="MCQ4769257.1"/>
    </source>
</evidence>
<dbReference type="Proteomes" id="UP001204562">
    <property type="component" value="Unassembled WGS sequence"/>
</dbReference>
<dbReference type="AlphaFoldDB" id="A0AAW5JJ51"/>
<dbReference type="InterPro" id="IPR029039">
    <property type="entry name" value="Flavoprotein-like_sf"/>
</dbReference>
<keyword evidence="1" id="KW-0812">Transmembrane</keyword>
<organism evidence="2 3">
    <name type="scientific">Intestinimonas massiliensis</name>
    <name type="common">ex Afouda et al. 2020</name>
    <dbReference type="NCBI Taxonomy" id="1673721"/>
    <lineage>
        <taxon>Bacteria</taxon>
        <taxon>Bacillati</taxon>
        <taxon>Bacillota</taxon>
        <taxon>Clostridia</taxon>
        <taxon>Eubacteriales</taxon>
        <taxon>Intestinimonas</taxon>
    </lineage>
</organism>
<sequence>MPVLGWGVLIAGLLAGLIVLLLYRVLNQRDQVHKPHETIYGVGFKRALLIYQPSNRGGNRLAAQTLAKALAQAGYTVTVNHPSRHLDYDPMGYDLLIFGGAAYLGGLARPLIEYASRLKYTGRRVLLYVTGDMERTPELAAFRLCVPAGNRVRSIKIRPREGKKLAEFATLKGAW</sequence>
<evidence type="ECO:0000313" key="3">
    <source>
        <dbReference type="Proteomes" id="UP001204562"/>
    </source>
</evidence>
<gene>
    <name evidence="2" type="ORF">NE579_02095</name>
</gene>
<evidence type="ECO:0008006" key="4">
    <source>
        <dbReference type="Google" id="ProtNLM"/>
    </source>
</evidence>
<name>A0AAW5JJ51_9FIRM</name>
<reference evidence="2" key="1">
    <citation type="submission" date="2022-06" db="EMBL/GenBank/DDBJ databases">
        <title>Isolation of gut microbiota from human fecal samples.</title>
        <authorList>
            <person name="Pamer E.G."/>
            <person name="Barat B."/>
            <person name="Waligurski E."/>
            <person name="Medina S."/>
            <person name="Paddock L."/>
            <person name="Mostad J."/>
        </authorList>
    </citation>
    <scope>NUCLEOTIDE SEQUENCE</scope>
    <source>
        <strain evidence="2">DFI.9.91</strain>
    </source>
</reference>
<keyword evidence="1" id="KW-0472">Membrane</keyword>
<protein>
    <recommendedName>
        <fullName evidence="4">Flavodoxin domain-containing protein</fullName>
    </recommendedName>
</protein>
<keyword evidence="1" id="KW-1133">Transmembrane helix</keyword>
<accession>A0AAW5JJ51</accession>
<dbReference type="RefSeq" id="WP_256303078.1">
    <property type="nucleotide sequence ID" value="NZ_JANFYS010000002.1"/>
</dbReference>